<keyword evidence="3" id="KW-1185">Reference proteome</keyword>
<evidence type="ECO:0000313" key="3">
    <source>
        <dbReference type="Proteomes" id="UP000294498"/>
    </source>
</evidence>
<accession>A0A4R8DEB0</accession>
<evidence type="ECO:0000313" key="2">
    <source>
        <dbReference type="EMBL" id="TDW95859.1"/>
    </source>
</evidence>
<name>A0A4R8DEB0_9BACT</name>
<reference evidence="2 3" key="1">
    <citation type="submission" date="2019-03" db="EMBL/GenBank/DDBJ databases">
        <title>Genomic Encyclopedia of Type Strains, Phase IV (KMG-IV): sequencing the most valuable type-strain genomes for metagenomic binning, comparative biology and taxonomic classification.</title>
        <authorList>
            <person name="Goeker M."/>
        </authorList>
    </citation>
    <scope>NUCLEOTIDE SEQUENCE [LARGE SCALE GENOMIC DNA]</scope>
    <source>
        <strain evidence="2 3">DSM 100059</strain>
    </source>
</reference>
<dbReference type="RefSeq" id="WP_133995607.1">
    <property type="nucleotide sequence ID" value="NZ_SODV01000002.1"/>
</dbReference>
<dbReference type="AlphaFoldDB" id="A0A4R8DEB0"/>
<feature type="compositionally biased region" description="Basic and acidic residues" evidence="1">
    <location>
        <begin position="296"/>
        <end position="308"/>
    </location>
</feature>
<organism evidence="2 3">
    <name type="scientific">Dinghuibacter silviterrae</name>
    <dbReference type="NCBI Taxonomy" id="1539049"/>
    <lineage>
        <taxon>Bacteria</taxon>
        <taxon>Pseudomonadati</taxon>
        <taxon>Bacteroidota</taxon>
        <taxon>Chitinophagia</taxon>
        <taxon>Chitinophagales</taxon>
        <taxon>Chitinophagaceae</taxon>
        <taxon>Dinghuibacter</taxon>
    </lineage>
</organism>
<feature type="region of interest" description="Disordered" evidence="1">
    <location>
        <begin position="288"/>
        <end position="322"/>
    </location>
</feature>
<gene>
    <name evidence="2" type="ORF">EDB95_3679</name>
</gene>
<comment type="caution">
    <text evidence="2">The sequence shown here is derived from an EMBL/GenBank/DDBJ whole genome shotgun (WGS) entry which is preliminary data.</text>
</comment>
<sequence length="322" mass="37018">MRTFASRNKRFESRAVAHTLQRSRDQKEVRAIVAPTIPRGKGIIQPQWVYLDREGGQSLNLRKTNDPNVFELSRDGSKYTVIGYATNGRPIVQKVNQQLHSEWRYDRFSTYQNWTSQSQGISVEGPFGTGNINSVHKRGAPKISSRKEDFGNVRLGDTYDEYIRGIKSGGMTEAEIAQALLDLDDNALVSDIEKRAASMLHVTVYLAEEWRKQGAAKLYRGFLRSIVAGQKSFDDFRNEFEFIISADEGRKQVARFRDVYRGEKKETDLPVHEQILYENLSPIRDEDFESDEELEDQKSLTKTRDHSLQNKGTKGWQNAWNF</sequence>
<feature type="compositionally biased region" description="Polar residues" evidence="1">
    <location>
        <begin position="309"/>
        <end position="322"/>
    </location>
</feature>
<proteinExistence type="predicted"/>
<dbReference type="Proteomes" id="UP000294498">
    <property type="component" value="Unassembled WGS sequence"/>
</dbReference>
<protein>
    <submittedName>
        <fullName evidence="2">Uncharacterized protein</fullName>
    </submittedName>
</protein>
<evidence type="ECO:0000256" key="1">
    <source>
        <dbReference type="SAM" id="MobiDB-lite"/>
    </source>
</evidence>
<dbReference type="EMBL" id="SODV01000002">
    <property type="protein sequence ID" value="TDW95859.1"/>
    <property type="molecule type" value="Genomic_DNA"/>
</dbReference>
<dbReference type="OrthoDB" id="9765204at2"/>